<dbReference type="InterPro" id="IPR008978">
    <property type="entry name" value="HSP20-like_chaperone"/>
</dbReference>
<dbReference type="PROSITE" id="PS01031">
    <property type="entry name" value="SHSP"/>
    <property type="match status" value="1"/>
</dbReference>
<organism evidence="4 5">
    <name type="scientific">Batillaria attramentaria</name>
    <dbReference type="NCBI Taxonomy" id="370345"/>
    <lineage>
        <taxon>Eukaryota</taxon>
        <taxon>Metazoa</taxon>
        <taxon>Spiralia</taxon>
        <taxon>Lophotrochozoa</taxon>
        <taxon>Mollusca</taxon>
        <taxon>Gastropoda</taxon>
        <taxon>Caenogastropoda</taxon>
        <taxon>Sorbeoconcha</taxon>
        <taxon>Cerithioidea</taxon>
        <taxon>Batillariidae</taxon>
        <taxon>Batillaria</taxon>
    </lineage>
</organism>
<proteinExistence type="inferred from homology"/>
<comment type="caution">
    <text evidence="4">The sequence shown here is derived from an EMBL/GenBank/DDBJ whole genome shotgun (WGS) entry which is preliminary data.</text>
</comment>
<dbReference type="PANTHER" id="PTHR45640">
    <property type="entry name" value="HEAT SHOCK PROTEIN HSP-12.2-RELATED"/>
    <property type="match status" value="1"/>
</dbReference>
<dbReference type="InterPro" id="IPR001436">
    <property type="entry name" value="Alpha-crystallin/sHSP_animal"/>
</dbReference>
<keyword evidence="5" id="KW-1185">Reference proteome</keyword>
<dbReference type="Proteomes" id="UP001519460">
    <property type="component" value="Unassembled WGS sequence"/>
</dbReference>
<evidence type="ECO:0000313" key="4">
    <source>
        <dbReference type="EMBL" id="KAK7479742.1"/>
    </source>
</evidence>
<dbReference type="Gene3D" id="2.60.40.790">
    <property type="match status" value="1"/>
</dbReference>
<dbReference type="SUPFAM" id="SSF49764">
    <property type="entry name" value="HSP20-like chaperones"/>
    <property type="match status" value="1"/>
</dbReference>
<dbReference type="EMBL" id="JACVVK020000296">
    <property type="protein sequence ID" value="KAK7479742.1"/>
    <property type="molecule type" value="Genomic_DNA"/>
</dbReference>
<feature type="domain" description="SHSP" evidence="3">
    <location>
        <begin position="1"/>
        <end position="108"/>
    </location>
</feature>
<protein>
    <recommendedName>
        <fullName evidence="3">SHSP domain-containing protein</fullName>
    </recommendedName>
</protein>
<evidence type="ECO:0000259" key="3">
    <source>
        <dbReference type="PROSITE" id="PS01031"/>
    </source>
</evidence>
<evidence type="ECO:0000256" key="1">
    <source>
        <dbReference type="PROSITE-ProRule" id="PRU00285"/>
    </source>
</evidence>
<gene>
    <name evidence="4" type="ORF">BaRGS_00029018</name>
</gene>
<comment type="similarity">
    <text evidence="1 2">Belongs to the small heat shock protein (HSP20) family.</text>
</comment>
<dbReference type="PRINTS" id="PR00299">
    <property type="entry name" value="ACRYSTALLIN"/>
</dbReference>
<evidence type="ECO:0000256" key="2">
    <source>
        <dbReference type="RuleBase" id="RU003616"/>
    </source>
</evidence>
<dbReference type="Pfam" id="PF00011">
    <property type="entry name" value="HSP20"/>
    <property type="match status" value="1"/>
</dbReference>
<dbReference type="PANTHER" id="PTHR45640:SF26">
    <property type="entry name" value="RE23625P"/>
    <property type="match status" value="1"/>
</dbReference>
<evidence type="ECO:0000313" key="5">
    <source>
        <dbReference type="Proteomes" id="UP001519460"/>
    </source>
</evidence>
<accession>A0ABD0JXK4</accession>
<name>A0ABD0JXK4_9CAEN</name>
<reference evidence="4 5" key="1">
    <citation type="journal article" date="2023" name="Sci. Data">
        <title>Genome assembly of the Korean intertidal mud-creeper Batillaria attramentaria.</title>
        <authorList>
            <person name="Patra A.K."/>
            <person name="Ho P.T."/>
            <person name="Jun S."/>
            <person name="Lee S.J."/>
            <person name="Kim Y."/>
            <person name="Won Y.J."/>
        </authorList>
    </citation>
    <scope>NUCLEOTIDE SEQUENCE [LARGE SCALE GENOMIC DNA]</scope>
    <source>
        <strain evidence="4">Wonlab-2016</strain>
    </source>
</reference>
<sequence length="110" mass="12214">MKSIRECIVDKDDGGQEFRLNVDVNAFKPEEVEVKTTGQQLNIKAKHEEKTKDSAVLHEFSRSYTLPEDVDPDSLVCSLSKDGIMTVKGPVAALEGPPEKKKKAIEEAQE</sequence>
<dbReference type="AlphaFoldDB" id="A0ABD0JXK4"/>
<dbReference type="InterPro" id="IPR002068">
    <property type="entry name" value="A-crystallin/Hsp20_dom"/>
</dbReference>
<dbReference type="CDD" id="cd06526">
    <property type="entry name" value="metazoan_ACD"/>
    <property type="match status" value="1"/>
</dbReference>